<dbReference type="EMBL" id="CP060286">
    <property type="protein sequence ID" value="QNK40623.1"/>
    <property type="molecule type" value="Genomic_DNA"/>
</dbReference>
<dbReference type="InterPro" id="IPR050624">
    <property type="entry name" value="HTH-type_Tx_Regulator"/>
</dbReference>
<dbReference type="Pfam" id="PF17918">
    <property type="entry name" value="TetR_C_15"/>
    <property type="match status" value="1"/>
</dbReference>
<sequence length="205" mass="23964">MKQDQSIHEPKQKRSALTREKIVDTSRELFCKKGYYQVSTNEIARAANISIGNLYFYFPNKETIFLEILDRYHQSFLKIHEGFLRDAENSSKDLKHFLRGLMEMIIENHENSRELNREIQILSLSDPAVAALLEKQQEQTEVTVFRYFEKYRDQLQVQDLEAAAAITFSLINSVVDQIAFSKNKINRKRLLTETVNAVEIYLLGK</sequence>
<dbReference type="AlphaFoldDB" id="A0A7G8TAI2"/>
<dbReference type="Pfam" id="PF00440">
    <property type="entry name" value="TetR_N"/>
    <property type="match status" value="1"/>
</dbReference>
<accession>A0A7G8TAI2</accession>
<dbReference type="Gene3D" id="1.10.10.60">
    <property type="entry name" value="Homeodomain-like"/>
    <property type="match status" value="1"/>
</dbReference>
<dbReference type="Gene3D" id="1.10.357.10">
    <property type="entry name" value="Tetracycline Repressor, domain 2"/>
    <property type="match status" value="1"/>
</dbReference>
<proteinExistence type="predicted"/>
<feature type="domain" description="HTH tetR-type" evidence="3">
    <location>
        <begin position="16"/>
        <end position="76"/>
    </location>
</feature>
<dbReference type="KEGG" id="cfem:HCR03_18715"/>
<dbReference type="InterPro" id="IPR023772">
    <property type="entry name" value="DNA-bd_HTH_TetR-type_CS"/>
</dbReference>
<dbReference type="SUPFAM" id="SSF46689">
    <property type="entry name" value="Homeodomain-like"/>
    <property type="match status" value="1"/>
</dbReference>
<evidence type="ECO:0000256" key="1">
    <source>
        <dbReference type="ARBA" id="ARBA00023125"/>
    </source>
</evidence>
<evidence type="ECO:0000313" key="5">
    <source>
        <dbReference type="Proteomes" id="UP000515909"/>
    </source>
</evidence>
<evidence type="ECO:0000256" key="2">
    <source>
        <dbReference type="PROSITE-ProRule" id="PRU00335"/>
    </source>
</evidence>
<dbReference type="GO" id="GO:0003677">
    <property type="term" value="F:DNA binding"/>
    <property type="evidence" value="ECO:0007669"/>
    <property type="project" value="UniProtKB-UniRule"/>
</dbReference>
<protein>
    <submittedName>
        <fullName evidence="4">TetR/AcrR family transcriptional regulator</fullName>
    </submittedName>
</protein>
<evidence type="ECO:0000313" key="4">
    <source>
        <dbReference type="EMBL" id="QNK40623.1"/>
    </source>
</evidence>
<keyword evidence="1 2" id="KW-0238">DNA-binding</keyword>
<reference evidence="4 5" key="1">
    <citation type="submission" date="2020-08" db="EMBL/GenBank/DDBJ databases">
        <title>The isolate Caproiciproducens sp. 7D4C2 produces n-caproate at mildly acidic conditions from hexoses: genome and rBOX comparison with related strains and chain-elongating bacteria.</title>
        <authorList>
            <person name="Esquivel-Elizondo S."/>
            <person name="Bagci C."/>
            <person name="Temovska M."/>
            <person name="Jeon B.S."/>
            <person name="Bessarab I."/>
            <person name="Williams R.B.H."/>
            <person name="Huson D.H."/>
            <person name="Angenent L.T."/>
        </authorList>
    </citation>
    <scope>NUCLEOTIDE SEQUENCE [LARGE SCALE GENOMIC DNA]</scope>
    <source>
        <strain evidence="4 5">7D4C2</strain>
    </source>
</reference>
<dbReference type="Proteomes" id="UP000515909">
    <property type="component" value="Chromosome"/>
</dbReference>
<dbReference type="InterPro" id="IPR009057">
    <property type="entry name" value="Homeodomain-like_sf"/>
</dbReference>
<dbReference type="RefSeq" id="WP_187035868.1">
    <property type="nucleotide sequence ID" value="NZ_CP060286.1"/>
</dbReference>
<dbReference type="PANTHER" id="PTHR43479">
    <property type="entry name" value="ACREF/ENVCD OPERON REPRESSOR-RELATED"/>
    <property type="match status" value="1"/>
</dbReference>
<name>A0A7G8TAI2_9FIRM</name>
<organism evidence="4 5">
    <name type="scientific">Caproicibacter fermentans</name>
    <dbReference type="NCBI Taxonomy" id="2576756"/>
    <lineage>
        <taxon>Bacteria</taxon>
        <taxon>Bacillati</taxon>
        <taxon>Bacillota</taxon>
        <taxon>Clostridia</taxon>
        <taxon>Eubacteriales</taxon>
        <taxon>Acutalibacteraceae</taxon>
        <taxon>Caproicibacter</taxon>
    </lineage>
</organism>
<evidence type="ECO:0000259" key="3">
    <source>
        <dbReference type="PROSITE" id="PS50977"/>
    </source>
</evidence>
<dbReference type="PROSITE" id="PS01081">
    <property type="entry name" value="HTH_TETR_1"/>
    <property type="match status" value="1"/>
</dbReference>
<dbReference type="PRINTS" id="PR00455">
    <property type="entry name" value="HTHTETR"/>
</dbReference>
<gene>
    <name evidence="4" type="ORF">HCR03_18715</name>
</gene>
<feature type="DNA-binding region" description="H-T-H motif" evidence="2">
    <location>
        <begin position="39"/>
        <end position="58"/>
    </location>
</feature>
<dbReference type="PROSITE" id="PS50977">
    <property type="entry name" value="HTH_TETR_2"/>
    <property type="match status" value="1"/>
</dbReference>
<dbReference type="PANTHER" id="PTHR43479:SF11">
    <property type="entry name" value="ACREF_ENVCD OPERON REPRESSOR-RELATED"/>
    <property type="match status" value="1"/>
</dbReference>
<dbReference type="InterPro" id="IPR001647">
    <property type="entry name" value="HTH_TetR"/>
</dbReference>
<dbReference type="InterPro" id="IPR041669">
    <property type="entry name" value="TetR_C_15"/>
</dbReference>